<proteinExistence type="predicted"/>
<dbReference type="RefSeq" id="WP_235724662.1">
    <property type="nucleotide sequence ID" value="NZ_JAKGCU010000016.1"/>
</dbReference>
<keyword evidence="2" id="KW-1185">Reference proteome</keyword>
<name>A0ABS9DLA0_9ACTN</name>
<gene>
    <name evidence="1" type="ORF">L1892_16285</name>
</gene>
<sequence>MTADSHDPAIAAARRAWVGRMDGWTDRNVPESMVAAAREALAPLRAKHHKVQRPDGSYRCTSCRDGYGAHADWPTGTDRLLYAEEEL</sequence>
<dbReference type="EMBL" id="JAKGCU010000016">
    <property type="protein sequence ID" value="MCF3939936.1"/>
    <property type="molecule type" value="Genomic_DNA"/>
</dbReference>
<reference evidence="1" key="1">
    <citation type="submission" date="2022-01" db="EMBL/GenBank/DDBJ databases">
        <title>Gordonia xiamenensis sp. nov., isolated from surface seawater in Xiamen.</title>
        <authorList>
            <person name="He Y.F."/>
        </authorList>
    </citation>
    <scope>NUCLEOTIDE SEQUENCE</scope>
    <source>
        <strain evidence="1">GW1C4-4</strain>
    </source>
</reference>
<comment type="caution">
    <text evidence="1">The sequence shown here is derived from an EMBL/GenBank/DDBJ whole genome shotgun (WGS) entry which is preliminary data.</text>
</comment>
<protein>
    <recommendedName>
        <fullName evidence="3">HNH endonuclease</fullName>
    </recommendedName>
</protein>
<dbReference type="Proteomes" id="UP001108089">
    <property type="component" value="Unassembled WGS sequence"/>
</dbReference>
<evidence type="ECO:0008006" key="3">
    <source>
        <dbReference type="Google" id="ProtNLM"/>
    </source>
</evidence>
<evidence type="ECO:0000313" key="2">
    <source>
        <dbReference type="Proteomes" id="UP001108089"/>
    </source>
</evidence>
<accession>A0ABS9DLA0</accession>
<organism evidence="1 2">
    <name type="scientific">Gordonia tangerina</name>
    <dbReference type="NCBI Taxonomy" id="2911060"/>
    <lineage>
        <taxon>Bacteria</taxon>
        <taxon>Bacillati</taxon>
        <taxon>Actinomycetota</taxon>
        <taxon>Actinomycetes</taxon>
        <taxon>Mycobacteriales</taxon>
        <taxon>Gordoniaceae</taxon>
        <taxon>Gordonia</taxon>
    </lineage>
</organism>
<evidence type="ECO:0000313" key="1">
    <source>
        <dbReference type="EMBL" id="MCF3939936.1"/>
    </source>
</evidence>